<evidence type="ECO:0000256" key="1">
    <source>
        <dbReference type="SAM" id="Phobius"/>
    </source>
</evidence>
<organism evidence="2 3">
    <name type="scientific">Caldibacillus thermoamylovorans</name>
    <dbReference type="NCBI Taxonomy" id="35841"/>
    <lineage>
        <taxon>Bacteria</taxon>
        <taxon>Bacillati</taxon>
        <taxon>Bacillota</taxon>
        <taxon>Bacilli</taxon>
        <taxon>Bacillales</taxon>
        <taxon>Bacillaceae</taxon>
        <taxon>Caldibacillus</taxon>
    </lineage>
</organism>
<name>A0A090IU55_9BACI</name>
<reference evidence="2 3" key="1">
    <citation type="submission" date="2014-07" db="EMBL/GenBank/DDBJ databases">
        <authorList>
            <person name="Wibberg Daniel"/>
        </authorList>
    </citation>
    <scope>NUCLEOTIDE SEQUENCE [LARGE SCALE GENOMIC DNA]</scope>
</reference>
<keyword evidence="1" id="KW-1133">Transmembrane helix</keyword>
<sequence length="76" mass="8657">MEYAFCFSDPDWVRTSDPHPVKVVLSQLSYGIIIFLSITLNNIMETNKKVKDVLLTFFSGNIFILGRMAVLKALFV</sequence>
<gene>
    <name evidence="2" type="ORF">BT1A1_1387</name>
</gene>
<evidence type="ECO:0000313" key="3">
    <source>
        <dbReference type="Proteomes" id="UP000040576"/>
    </source>
</evidence>
<dbReference type="AlphaFoldDB" id="A0A090IU55"/>
<keyword evidence="1" id="KW-0472">Membrane</keyword>
<dbReference type="EMBL" id="CCRF01000044">
    <property type="protein sequence ID" value="CEE01217.1"/>
    <property type="molecule type" value="Genomic_DNA"/>
</dbReference>
<feature type="transmembrane region" description="Helical" evidence="1">
    <location>
        <begin position="53"/>
        <end position="75"/>
    </location>
</feature>
<accession>A0A090IU55</accession>
<feature type="transmembrane region" description="Helical" evidence="1">
    <location>
        <begin position="20"/>
        <end position="41"/>
    </location>
</feature>
<evidence type="ECO:0000313" key="2">
    <source>
        <dbReference type="EMBL" id="CEE01217.1"/>
    </source>
</evidence>
<proteinExistence type="predicted"/>
<dbReference type="Proteomes" id="UP000040576">
    <property type="component" value="Unassembled WGS sequence"/>
</dbReference>
<keyword evidence="3" id="KW-1185">Reference proteome</keyword>
<keyword evidence="1" id="KW-0812">Transmembrane</keyword>
<protein>
    <submittedName>
        <fullName evidence="2">Uncharacterized protein</fullName>
    </submittedName>
</protein>